<comment type="cofactor">
    <cofactor evidence="1">
        <name>pantetheine 4'-phosphate</name>
        <dbReference type="ChEBI" id="CHEBI:47942"/>
    </cofactor>
</comment>
<dbReference type="GO" id="GO:0009239">
    <property type="term" value="P:enterobactin biosynthetic process"/>
    <property type="evidence" value="ECO:0007669"/>
    <property type="project" value="TreeGrafter"/>
</dbReference>
<keyword evidence="10" id="KW-1185">Reference proteome</keyword>
<reference evidence="10" key="1">
    <citation type="submission" date="2016-10" db="EMBL/GenBank/DDBJ databases">
        <authorList>
            <person name="Varghese N."/>
            <person name="Submissions S."/>
        </authorList>
    </citation>
    <scope>NUCLEOTIDE SEQUENCE [LARGE SCALE GENOMIC DNA]</scope>
    <source>
        <strain evidence="10">DSM 7481</strain>
    </source>
</reference>
<evidence type="ECO:0000256" key="5">
    <source>
        <dbReference type="ARBA" id="ARBA00022832"/>
    </source>
</evidence>
<dbReference type="FunFam" id="3.30.300.30:FF:000010">
    <property type="entry name" value="Enterobactin synthetase component F"/>
    <property type="match status" value="1"/>
</dbReference>
<dbReference type="CDD" id="cd05931">
    <property type="entry name" value="FAAL"/>
    <property type="match status" value="1"/>
</dbReference>
<feature type="region of interest" description="Disordered" evidence="7">
    <location>
        <begin position="1734"/>
        <end position="1756"/>
    </location>
</feature>
<dbReference type="FunFam" id="2.30.38.10:FF:000001">
    <property type="entry name" value="Non-ribosomal peptide synthetase PvdI"/>
    <property type="match status" value="1"/>
</dbReference>
<dbReference type="Gene3D" id="3.40.50.12780">
    <property type="entry name" value="N-terminal domain of ligase-like"/>
    <property type="match status" value="1"/>
</dbReference>
<feature type="domain" description="Carrier" evidence="8">
    <location>
        <begin position="1663"/>
        <end position="1738"/>
    </location>
</feature>
<proteinExistence type="inferred from homology"/>
<dbReference type="SUPFAM" id="SSF56801">
    <property type="entry name" value="Acetyl-CoA synthetase-like"/>
    <property type="match status" value="2"/>
</dbReference>
<dbReference type="Pfam" id="PF00501">
    <property type="entry name" value="AMP-binding"/>
    <property type="match status" value="2"/>
</dbReference>
<dbReference type="GO" id="GO:0043041">
    <property type="term" value="P:amino acid activation for nonribosomal peptide biosynthetic process"/>
    <property type="evidence" value="ECO:0007669"/>
    <property type="project" value="TreeGrafter"/>
</dbReference>
<gene>
    <name evidence="9" type="ORF">SAMN04489710_102329</name>
</gene>
<dbReference type="FunFam" id="3.40.50.12780:FF:000013">
    <property type="entry name" value="Long-chain-fatty-acid--AMP ligase FadD32"/>
    <property type="match status" value="1"/>
</dbReference>
<organism evidence="9 10">
    <name type="scientific">Paracidovorax konjaci</name>
    <dbReference type="NCBI Taxonomy" id="32040"/>
    <lineage>
        <taxon>Bacteria</taxon>
        <taxon>Pseudomonadati</taxon>
        <taxon>Pseudomonadota</taxon>
        <taxon>Betaproteobacteria</taxon>
        <taxon>Burkholderiales</taxon>
        <taxon>Comamonadaceae</taxon>
        <taxon>Paracidovorax</taxon>
    </lineage>
</organism>
<dbReference type="Gene3D" id="2.30.38.10">
    <property type="entry name" value="Luciferase, Domain 3"/>
    <property type="match status" value="1"/>
</dbReference>
<dbReference type="EMBL" id="FOMQ01000002">
    <property type="protein sequence ID" value="SFD47748.1"/>
    <property type="molecule type" value="Genomic_DNA"/>
</dbReference>
<dbReference type="InterPro" id="IPR000873">
    <property type="entry name" value="AMP-dep_synth/lig_dom"/>
</dbReference>
<dbReference type="PANTHER" id="PTHR45527">
    <property type="entry name" value="NONRIBOSOMAL PEPTIDE SYNTHETASE"/>
    <property type="match status" value="1"/>
</dbReference>
<evidence type="ECO:0000313" key="10">
    <source>
        <dbReference type="Proteomes" id="UP000199517"/>
    </source>
</evidence>
<dbReference type="Pfam" id="PF13193">
    <property type="entry name" value="AMP-binding_C"/>
    <property type="match status" value="1"/>
</dbReference>
<dbReference type="CDD" id="cd05930">
    <property type="entry name" value="A_NRPS"/>
    <property type="match status" value="1"/>
</dbReference>
<dbReference type="InterPro" id="IPR025110">
    <property type="entry name" value="AMP-bd_C"/>
</dbReference>
<dbReference type="NCBIfam" id="TIGR01733">
    <property type="entry name" value="AA-adenyl-dom"/>
    <property type="match status" value="1"/>
</dbReference>
<dbReference type="STRING" id="32040.SAMN04489710_102329"/>
<keyword evidence="5" id="KW-0276">Fatty acid metabolism</keyword>
<dbReference type="InterPro" id="IPR042099">
    <property type="entry name" value="ANL_N_sf"/>
</dbReference>
<dbReference type="InterPro" id="IPR036736">
    <property type="entry name" value="ACP-like_sf"/>
</dbReference>
<dbReference type="RefSeq" id="WP_092950040.1">
    <property type="nucleotide sequence ID" value="NZ_FOMQ01000002.1"/>
</dbReference>
<protein>
    <submittedName>
        <fullName evidence="9">Amino acid adenylation domain-containing protein</fullName>
    </submittedName>
</protein>
<dbReference type="GO" id="GO:0008610">
    <property type="term" value="P:lipid biosynthetic process"/>
    <property type="evidence" value="ECO:0007669"/>
    <property type="project" value="InterPro"/>
</dbReference>
<comment type="similarity">
    <text evidence="2">Belongs to the ATP-dependent AMP-binding enzyme family.</text>
</comment>
<dbReference type="OrthoDB" id="6297021at2"/>
<evidence type="ECO:0000256" key="4">
    <source>
        <dbReference type="ARBA" id="ARBA00022553"/>
    </source>
</evidence>
<dbReference type="FunFam" id="3.40.50.12780:FF:000012">
    <property type="entry name" value="Non-ribosomal peptide synthetase"/>
    <property type="match status" value="1"/>
</dbReference>
<dbReference type="CDD" id="cd19531">
    <property type="entry name" value="LCL_NRPS-like"/>
    <property type="match status" value="1"/>
</dbReference>
<evidence type="ECO:0000256" key="7">
    <source>
        <dbReference type="SAM" id="MobiDB-lite"/>
    </source>
</evidence>
<dbReference type="Proteomes" id="UP000199517">
    <property type="component" value="Unassembled WGS sequence"/>
</dbReference>
<dbReference type="GO" id="GO:0031177">
    <property type="term" value="F:phosphopantetheine binding"/>
    <property type="evidence" value="ECO:0007669"/>
    <property type="project" value="InterPro"/>
</dbReference>
<dbReference type="InterPro" id="IPR001242">
    <property type="entry name" value="Condensation_dom"/>
</dbReference>
<keyword evidence="4" id="KW-0597">Phosphoprotein</keyword>
<dbReference type="Gene3D" id="3.30.559.10">
    <property type="entry name" value="Chloramphenicol acetyltransferase-like domain"/>
    <property type="match status" value="1"/>
</dbReference>
<evidence type="ECO:0000256" key="2">
    <source>
        <dbReference type="ARBA" id="ARBA00006432"/>
    </source>
</evidence>
<keyword evidence="6" id="KW-0443">Lipid metabolism</keyword>
<dbReference type="InterPro" id="IPR045851">
    <property type="entry name" value="AMP-bd_C_sf"/>
</dbReference>
<dbReference type="Pfam" id="PF00550">
    <property type="entry name" value="PP-binding"/>
    <property type="match status" value="2"/>
</dbReference>
<keyword evidence="3" id="KW-0596">Phosphopantetheine</keyword>
<dbReference type="InterPro" id="IPR020845">
    <property type="entry name" value="AMP-binding_CS"/>
</dbReference>
<dbReference type="GO" id="GO:0047527">
    <property type="term" value="F:2,3-dihydroxybenzoate-serine ligase activity"/>
    <property type="evidence" value="ECO:0007669"/>
    <property type="project" value="TreeGrafter"/>
</dbReference>
<evidence type="ECO:0000256" key="3">
    <source>
        <dbReference type="ARBA" id="ARBA00022450"/>
    </source>
</evidence>
<dbReference type="InterPro" id="IPR040097">
    <property type="entry name" value="FAAL/FAAC"/>
</dbReference>
<evidence type="ECO:0000256" key="1">
    <source>
        <dbReference type="ARBA" id="ARBA00001957"/>
    </source>
</evidence>
<dbReference type="SUPFAM" id="SSF47336">
    <property type="entry name" value="ACP-like"/>
    <property type="match status" value="2"/>
</dbReference>
<dbReference type="SUPFAM" id="SSF52777">
    <property type="entry name" value="CoA-dependent acyltransferases"/>
    <property type="match status" value="2"/>
</dbReference>
<dbReference type="GO" id="GO:0071766">
    <property type="term" value="P:Actinobacterium-type cell wall biogenesis"/>
    <property type="evidence" value="ECO:0007669"/>
    <property type="project" value="UniProtKB-ARBA"/>
</dbReference>
<dbReference type="InterPro" id="IPR020806">
    <property type="entry name" value="PKS_PP-bd"/>
</dbReference>
<dbReference type="FunFam" id="3.40.50.980:FF:000002">
    <property type="entry name" value="Enterobactin synthetase component F"/>
    <property type="match status" value="1"/>
</dbReference>
<accession>A0A1I1SSL3</accession>
<feature type="region of interest" description="Disordered" evidence="7">
    <location>
        <begin position="1644"/>
        <end position="1666"/>
    </location>
</feature>
<dbReference type="Gene3D" id="3.40.50.980">
    <property type="match status" value="2"/>
</dbReference>
<dbReference type="InterPro" id="IPR009081">
    <property type="entry name" value="PP-bd_ACP"/>
</dbReference>
<dbReference type="GO" id="GO:0009366">
    <property type="term" value="C:enterobactin synthetase complex"/>
    <property type="evidence" value="ECO:0007669"/>
    <property type="project" value="TreeGrafter"/>
</dbReference>
<feature type="domain" description="Carrier" evidence="8">
    <location>
        <begin position="597"/>
        <end position="675"/>
    </location>
</feature>
<dbReference type="InterPro" id="IPR023213">
    <property type="entry name" value="CAT-like_dom_sf"/>
</dbReference>
<dbReference type="PROSITE" id="PS00455">
    <property type="entry name" value="AMP_BINDING"/>
    <property type="match status" value="2"/>
</dbReference>
<dbReference type="PANTHER" id="PTHR45527:SF1">
    <property type="entry name" value="FATTY ACID SYNTHASE"/>
    <property type="match status" value="1"/>
</dbReference>
<dbReference type="GO" id="GO:0006631">
    <property type="term" value="P:fatty acid metabolic process"/>
    <property type="evidence" value="ECO:0007669"/>
    <property type="project" value="UniProtKB-KW"/>
</dbReference>
<dbReference type="Gene3D" id="1.10.1200.10">
    <property type="entry name" value="ACP-like"/>
    <property type="match status" value="2"/>
</dbReference>
<evidence type="ECO:0000256" key="6">
    <source>
        <dbReference type="ARBA" id="ARBA00023098"/>
    </source>
</evidence>
<dbReference type="SMART" id="SM00823">
    <property type="entry name" value="PKS_PP"/>
    <property type="match status" value="2"/>
</dbReference>
<dbReference type="Gene3D" id="3.30.559.30">
    <property type="entry name" value="Nonribosomal peptide synthetase, condensation domain"/>
    <property type="match status" value="1"/>
</dbReference>
<dbReference type="InterPro" id="IPR010071">
    <property type="entry name" value="AA_adenyl_dom"/>
</dbReference>
<sequence length="1773" mass="192104">MSAKDWVLQEAGHTVAAEPPPGNFVEQLERLVAGQPDAPWLTVVDESQGHCREITLTYGEFSRKVRSLAARMQQQFAVGDRALVLQDNDENYAISMLACFHCGVIAVPVFPPESQRPQHLARLQAIAQDSGAACVLTTQVLQDLVRSGFGALAAIAVDAVDESGHETWQRYSPREDDVAFLQYTSGSTGQPKGVMVTHGNLMANERAIQEGMGLGPQDRFVSWAPLFHDMGLIGGLLQPLYSGAPLVLVSPRYFLERPARWLELMSRYRGTVSGGPDFAYRLCLERIGESQCAGLDLSQWRVAYSGAEPVRADTMAAFAERFAAHGFDANAVYACYGLAEATLYVTGSRSGTGLWSRAFSAEALSVGAAAPDSAGPVLVGCGGPAAGHAVAVMDLPSLRPADPGCVGEIWASGPSVAAGYWGKAAETAQTFVERDGRRWLRTGDLGFLHEGQLVVTGRTKDLIILRGHNVYPQDVERVIEAEVEAVRKGRVAVFSVQGAHSEGMGAAVEVSRGMRKLVSPQALVDALSEAVSETVGEPLSVVLLLEPGTLPKTTSGKLQRSACRAAWKDRVADAYAIYEWGHFVRGGTAQAVQAGAEPLTALQAGVAEVWRQVLHMDAARPLERESHFFVLGGNSLAATQAAVRIAQRWGVDFAPRVLFDHPRLHQCAAALEGAIGRGAGAPPTPGSQVVPLPPSARGAEQPLSHAQARQWFLWKMAPSQAAYHVGVALRLTGELDAQSLRSALGDVVRRHASLRTVFGEHADGMPFQRVEDAGPHLSLDIVEIAGISSEEREEALREQLGMLQARPFDLLKGFPWRVALLKLGGQTHVLAVVMHHILSDGASMQVWASECLEAYGSRRSGAALPREMPGIQYIDYAAWATQRLAAGESDRQWAWWRERLGGNPVLSELRPDHPRPARALYTARRHAFSVPESTARGLQALQASESVTSFMVLLAGLHALLYRYTGQSQVRVGAAIAQRGRPEVERLIGLFVNTLVLPGTVTGQASLATILREARELMLGAQAHQELPFDRLVEFLRPERSASLSPLFQVMLNHLAEDTQALHSVPGLHVQAEPLQGPEAQFELVLEARERKDGTLSLAWLYAGELFEPATIERLAGHYLALLKALAEQPMAPVASVDLLLPGEWSRLVDWSRNSSRESAPRAVIRSLEVHAMRQPEATVLLFDGVSLGYAELNERANRLANHLLRQGLAPQSLVGIAMHRSAEMVVGMLAVMKAGGAYLPLDPEYPAERLAYMLRHSGARLVLTHGAARAAVPRLQGVQRMDIDSAMLDAAGEDARNPGIEIHADQLAYVIYTSGSTGLPKGVAVRHAALHTCMAWMQSTYGLAPADTVLHKAPFGFDVSCWEIFWPLTAGARLLVAPPGAHRDPEQLVSLIEQHQVTTLNFVPSMLQAFLDHPGIEHRTRLRHVICGGEAMPETLQREALRRLPGATLQNLYGPTETTIHVTRWTCRDEDGPVPIGRPISETECWVLDSDLNPVPQGVAGELYIGGALLARGYLGQAGLTAERFIAHPLAVGERLYRTGDRVRWNAEGQIEYFGRVDHQIKLRGLRIELGEIESALRAQAGVRDAVAVVQGRAGSETLVAYVAGAGEPAALRAALALRLPDYMVPRAVVVLESLPLNANGKVDRAALPSPESAQPPGPQQISDGSTAQRLAALWSELLGVRAVALTDNFFDLGGHSLLLIRAHRLLQDQWGLSLTLVELFQHPTVESLARHIDRKSGEAATTPVSPPADDRARRQRAALLQRRAILQGTQE</sequence>
<evidence type="ECO:0000313" key="9">
    <source>
        <dbReference type="EMBL" id="SFD47748.1"/>
    </source>
</evidence>
<evidence type="ECO:0000259" key="8">
    <source>
        <dbReference type="PROSITE" id="PS50075"/>
    </source>
</evidence>
<dbReference type="FunFam" id="3.40.50.980:FF:000001">
    <property type="entry name" value="Non-ribosomal peptide synthetase"/>
    <property type="match status" value="1"/>
</dbReference>
<dbReference type="PROSITE" id="PS50075">
    <property type="entry name" value="CARRIER"/>
    <property type="match status" value="2"/>
</dbReference>
<dbReference type="Gene3D" id="3.30.300.30">
    <property type="match status" value="2"/>
</dbReference>
<dbReference type="Pfam" id="PF00668">
    <property type="entry name" value="Condensation"/>
    <property type="match status" value="1"/>
</dbReference>
<name>A0A1I1SSL3_9BURK</name>
<dbReference type="GO" id="GO:0005829">
    <property type="term" value="C:cytosol"/>
    <property type="evidence" value="ECO:0007669"/>
    <property type="project" value="TreeGrafter"/>
</dbReference>